<dbReference type="NCBIfam" id="NF001270">
    <property type="entry name" value="PRK00228.2-2"/>
    <property type="match status" value="1"/>
</dbReference>
<gene>
    <name evidence="2" type="ORF">ACFSCS_01765</name>
</gene>
<comment type="similarity">
    <text evidence="1">Belongs to the UPF0301 (AlgH) family.</text>
</comment>
<accession>A0ABW4RRH1</accession>
<sequence length="186" mass="20620">MPNRPRPGELLLATTAMADDYWGQSVILLLDCDETGALGVILNRIAETSLTEVLPQWQPLVCPPQELFSGGPVSTTGAICLAKLLDPAEEPPGWRRIRGDLGLLHLDTPVELVEGAFADLRIFAGYAGWEPGQLETEVVRGEWHRIPARDEDIFGTRTEGLWRRILRRQGGQLAWLSTWTNDPDAN</sequence>
<dbReference type="PANTHER" id="PTHR30327">
    <property type="entry name" value="UNCHARACTERIZED PROTEIN YQGE"/>
    <property type="match status" value="1"/>
</dbReference>
<comment type="caution">
    <text evidence="2">The sequence shown here is derived from an EMBL/GenBank/DDBJ whole genome shotgun (WGS) entry which is preliminary data.</text>
</comment>
<dbReference type="Gene3D" id="3.40.1740.10">
    <property type="entry name" value="VC0467-like"/>
    <property type="match status" value="1"/>
</dbReference>
<dbReference type="SUPFAM" id="SSF143456">
    <property type="entry name" value="VC0467-like"/>
    <property type="match status" value="1"/>
</dbReference>
<name>A0ABW4RRH1_9ACTN</name>
<keyword evidence="3" id="KW-1185">Reference proteome</keyword>
<reference evidence="3" key="1">
    <citation type="journal article" date="2019" name="Int. J. Syst. Evol. Microbiol.">
        <title>The Global Catalogue of Microorganisms (GCM) 10K type strain sequencing project: providing services to taxonomists for standard genome sequencing and annotation.</title>
        <authorList>
            <consortium name="The Broad Institute Genomics Platform"/>
            <consortium name="The Broad Institute Genome Sequencing Center for Infectious Disease"/>
            <person name="Wu L."/>
            <person name="Ma J."/>
        </authorList>
    </citation>
    <scope>NUCLEOTIDE SEQUENCE [LARGE SCALE GENOMIC DNA]</scope>
    <source>
        <strain evidence="3">CAIM 431</strain>
    </source>
</reference>
<evidence type="ECO:0000313" key="2">
    <source>
        <dbReference type="EMBL" id="MFD1888912.1"/>
    </source>
</evidence>
<dbReference type="PANTHER" id="PTHR30327:SF1">
    <property type="entry name" value="UPF0301 PROTEIN YQGE"/>
    <property type="match status" value="1"/>
</dbReference>
<dbReference type="EMBL" id="JBHUFZ010000005">
    <property type="protein sequence ID" value="MFD1888912.1"/>
    <property type="molecule type" value="Genomic_DNA"/>
</dbReference>
<dbReference type="InterPro" id="IPR003774">
    <property type="entry name" value="AlgH-like"/>
</dbReference>
<dbReference type="Pfam" id="PF02622">
    <property type="entry name" value="DUF179"/>
    <property type="match status" value="1"/>
</dbReference>
<proteinExistence type="inferred from homology"/>
<dbReference type="Proteomes" id="UP001597326">
    <property type="component" value="Unassembled WGS sequence"/>
</dbReference>
<dbReference type="RefSeq" id="WP_343875153.1">
    <property type="nucleotide sequence ID" value="NZ_BAAAIX010000028.1"/>
</dbReference>
<evidence type="ECO:0000313" key="3">
    <source>
        <dbReference type="Proteomes" id="UP001597326"/>
    </source>
</evidence>
<protein>
    <submittedName>
        <fullName evidence="2">YqgE/AlgH family protein</fullName>
    </submittedName>
</protein>
<organism evidence="2 3">
    <name type="scientific">Luteococcus peritonei</name>
    <dbReference type="NCBI Taxonomy" id="88874"/>
    <lineage>
        <taxon>Bacteria</taxon>
        <taxon>Bacillati</taxon>
        <taxon>Actinomycetota</taxon>
        <taxon>Actinomycetes</taxon>
        <taxon>Propionibacteriales</taxon>
        <taxon>Propionibacteriaceae</taxon>
        <taxon>Luteococcus</taxon>
    </lineage>
</organism>
<evidence type="ECO:0000256" key="1">
    <source>
        <dbReference type="ARBA" id="ARBA00009600"/>
    </source>
</evidence>